<name>A8NAK1_COPC7</name>
<dbReference type="Gene3D" id="1.25.40.20">
    <property type="entry name" value="Ankyrin repeat-containing domain"/>
    <property type="match status" value="2"/>
</dbReference>
<feature type="region of interest" description="Disordered" evidence="3">
    <location>
        <begin position="1"/>
        <end position="61"/>
    </location>
</feature>
<organism evidence="6 7">
    <name type="scientific">Coprinopsis cinerea (strain Okayama-7 / 130 / ATCC MYA-4618 / FGSC 9003)</name>
    <name type="common">Inky cap fungus</name>
    <name type="synonym">Hormographiella aspergillata</name>
    <dbReference type="NCBI Taxonomy" id="240176"/>
    <lineage>
        <taxon>Eukaryota</taxon>
        <taxon>Fungi</taxon>
        <taxon>Dikarya</taxon>
        <taxon>Basidiomycota</taxon>
        <taxon>Agaricomycotina</taxon>
        <taxon>Agaricomycetes</taxon>
        <taxon>Agaricomycetidae</taxon>
        <taxon>Agaricales</taxon>
        <taxon>Agaricineae</taxon>
        <taxon>Psathyrellaceae</taxon>
        <taxon>Coprinopsis</taxon>
    </lineage>
</organism>
<dbReference type="Pfam" id="PF00023">
    <property type="entry name" value="Ank"/>
    <property type="match status" value="1"/>
</dbReference>
<keyword evidence="7" id="KW-1185">Reference proteome</keyword>
<dbReference type="HOGENOM" id="CLU_000288_34_23_1"/>
<reference evidence="6 7" key="1">
    <citation type="journal article" date="2010" name="Proc. Natl. Acad. Sci. U.S.A.">
        <title>Insights into evolution of multicellular fungi from the assembled chromosomes of the mushroom Coprinopsis cinerea (Coprinus cinereus).</title>
        <authorList>
            <person name="Stajich J.E."/>
            <person name="Wilke S.K."/>
            <person name="Ahren D."/>
            <person name="Au C.H."/>
            <person name="Birren B.W."/>
            <person name="Borodovsky M."/>
            <person name="Burns C."/>
            <person name="Canback B."/>
            <person name="Casselton L.A."/>
            <person name="Cheng C.K."/>
            <person name="Deng J."/>
            <person name="Dietrich F.S."/>
            <person name="Fargo D.C."/>
            <person name="Farman M.L."/>
            <person name="Gathman A.C."/>
            <person name="Goldberg J."/>
            <person name="Guigo R."/>
            <person name="Hoegger P.J."/>
            <person name="Hooker J.B."/>
            <person name="Huggins A."/>
            <person name="James T.Y."/>
            <person name="Kamada T."/>
            <person name="Kilaru S."/>
            <person name="Kodira C."/>
            <person name="Kues U."/>
            <person name="Kupfer D."/>
            <person name="Kwan H.S."/>
            <person name="Lomsadze A."/>
            <person name="Li W."/>
            <person name="Lilly W.W."/>
            <person name="Ma L.J."/>
            <person name="Mackey A.J."/>
            <person name="Manning G."/>
            <person name="Martin F."/>
            <person name="Muraguchi H."/>
            <person name="Natvig D.O."/>
            <person name="Palmerini H."/>
            <person name="Ramesh M.A."/>
            <person name="Rehmeyer C.J."/>
            <person name="Roe B.A."/>
            <person name="Shenoy N."/>
            <person name="Stanke M."/>
            <person name="Ter-Hovhannisyan V."/>
            <person name="Tunlid A."/>
            <person name="Velagapudi R."/>
            <person name="Vision T.J."/>
            <person name="Zeng Q."/>
            <person name="Zolan M.E."/>
            <person name="Pukkila P.J."/>
        </authorList>
    </citation>
    <scope>NUCLEOTIDE SEQUENCE [LARGE SCALE GENOMIC DNA]</scope>
    <source>
        <strain evidence="7">Okayama-7 / 130 / ATCC MYA-4618 / FGSC 9003</strain>
    </source>
</reference>
<dbReference type="SMART" id="SM00248">
    <property type="entry name" value="ANK"/>
    <property type="match status" value="7"/>
</dbReference>
<evidence type="ECO:0000259" key="4">
    <source>
        <dbReference type="Pfam" id="PF22939"/>
    </source>
</evidence>
<keyword evidence="1" id="KW-0677">Repeat</keyword>
<dbReference type="InterPro" id="IPR054471">
    <property type="entry name" value="GPIID_WHD"/>
</dbReference>
<dbReference type="EMBL" id="AACS02000007">
    <property type="protein sequence ID" value="EAU90036.2"/>
    <property type="molecule type" value="Genomic_DNA"/>
</dbReference>
<dbReference type="SUPFAM" id="SSF52540">
    <property type="entry name" value="P-loop containing nucleoside triphosphate hydrolases"/>
    <property type="match status" value="1"/>
</dbReference>
<accession>A8NAK1</accession>
<dbReference type="Proteomes" id="UP000001861">
    <property type="component" value="Unassembled WGS sequence"/>
</dbReference>
<dbReference type="OMA" id="WISSEDY"/>
<dbReference type="PANTHER" id="PTHR10039">
    <property type="entry name" value="AMELOGENIN"/>
    <property type="match status" value="1"/>
</dbReference>
<gene>
    <name evidence="6" type="ORF">CC1G_05952</name>
</gene>
<sequence length="852" mass="94946">MGSGISFQKDPEGDPPTATLEDSSQKSGLSKEGVQVPRSVNEVDNSTSSHRGGPPGVQFTGQAVMTGGIVAGGNLTVTNNHYHGPASNSATNQGNTQKTVNFHAIHLENVEKRTDGTLDWFTESEDYQAWKFGGCRIVWGTGIPGAGKTVLASRIIDDLCQFKATSTKKICVVFAYCRYSEQLTVKDILEALIKQFIAADPSLTTLAESLYEKHRKQKTRPTQRELLDLVRQMESRFDIVFYVIDGLDEARVETQFDLILAINALRGQFALTSRPLQTLQSGLPTTKFYSVKAHKSDIVRLVVQKIKRNPGFYSLLQRHSYLDELVQSIADKSNGMFLHAALQIEFVQHCRTIVKLKDVLQRFPAKIEDLYVETMKRINEQEQPTADLANHVLLWLVFGQGALTFPDLQHALRLTLPDHDGEVHKHDLLSVCCGLVTVEENTNLVRLVHYTAHESLPPVLKRYLQEPHGLLFKATTRRLIECGVVANQKGFSRWYYVQEGLAREPLLKYSYDHWAYHARESMANPIYADAVRQFVCQCTSFPSVFDSELAILSPLHVAARYGFHEILHAVLMETAEGNVTLRTGGDVDLTALMLASRHGHAETVDALLGYSRPSRLKTVFGGRGRPRIHVPKDHVNLRDDDGRTALIHAASNGREGTVERLLAHKDTKVNIGDSDGWTALIYAAWKGSKHTVERLLAHKDTKVNIADDAGRTALIHAAWQSREGTVERLLAHKDTKVNIGDRDGWTALIYAAEGGGEGTVARLLAHQRTDVNITDGKGDTALIVASRRGFPEVVRLLLQYNGIDVSRKNKKGHTALMVAQEEMRDSWKRDRYAEVVKLLTEFEQRSASSSNT</sequence>
<dbReference type="VEuPathDB" id="FungiDB:CC1G_05952"/>
<evidence type="ECO:0000256" key="1">
    <source>
        <dbReference type="ARBA" id="ARBA00022737"/>
    </source>
</evidence>
<keyword evidence="2" id="KW-0040">ANK repeat</keyword>
<evidence type="ECO:0000256" key="2">
    <source>
        <dbReference type="PROSITE-ProRule" id="PRU00023"/>
    </source>
</evidence>
<protein>
    <submittedName>
        <fullName evidence="6">Ankyrin repeat and death domain-containing protein 1A</fullName>
    </submittedName>
</protein>
<feature type="domain" description="GPI inositol-deacylase winged helix" evidence="4">
    <location>
        <begin position="387"/>
        <end position="456"/>
    </location>
</feature>
<dbReference type="InterPro" id="IPR056884">
    <property type="entry name" value="NPHP3-like_N"/>
</dbReference>
<dbReference type="PANTHER" id="PTHR10039:SF15">
    <property type="entry name" value="NACHT DOMAIN-CONTAINING PROTEIN"/>
    <property type="match status" value="1"/>
</dbReference>
<dbReference type="InterPro" id="IPR027417">
    <property type="entry name" value="P-loop_NTPase"/>
</dbReference>
<dbReference type="InParanoid" id="A8NAK1"/>
<dbReference type="InterPro" id="IPR036770">
    <property type="entry name" value="Ankyrin_rpt-contain_sf"/>
</dbReference>
<evidence type="ECO:0000259" key="5">
    <source>
        <dbReference type="Pfam" id="PF24883"/>
    </source>
</evidence>
<dbReference type="Pfam" id="PF24883">
    <property type="entry name" value="NPHP3_N"/>
    <property type="match status" value="1"/>
</dbReference>
<dbReference type="GeneID" id="6008329"/>
<dbReference type="AlphaFoldDB" id="A8NAK1"/>
<evidence type="ECO:0000313" key="6">
    <source>
        <dbReference type="EMBL" id="EAU90036.2"/>
    </source>
</evidence>
<evidence type="ECO:0000313" key="7">
    <source>
        <dbReference type="Proteomes" id="UP000001861"/>
    </source>
</evidence>
<dbReference type="Pfam" id="PF12796">
    <property type="entry name" value="Ank_2"/>
    <property type="match status" value="2"/>
</dbReference>
<feature type="repeat" description="ANK" evidence="2">
    <location>
        <begin position="743"/>
        <end position="776"/>
    </location>
</feature>
<dbReference type="PROSITE" id="PS50088">
    <property type="entry name" value="ANK_REPEAT"/>
    <property type="match status" value="1"/>
</dbReference>
<dbReference type="RefSeq" id="XP_001831853.2">
    <property type="nucleotide sequence ID" value="XM_001831801.2"/>
</dbReference>
<comment type="caution">
    <text evidence="6">The sequence shown here is derived from an EMBL/GenBank/DDBJ whole genome shotgun (WGS) entry which is preliminary data.</text>
</comment>
<feature type="domain" description="Nephrocystin 3-like N-terminal" evidence="5">
    <location>
        <begin position="116"/>
        <end position="261"/>
    </location>
</feature>
<dbReference type="KEGG" id="cci:CC1G_05952"/>
<dbReference type="eggNOG" id="KOG0504">
    <property type="taxonomic scope" value="Eukaryota"/>
</dbReference>
<evidence type="ECO:0000256" key="3">
    <source>
        <dbReference type="SAM" id="MobiDB-lite"/>
    </source>
</evidence>
<dbReference type="Pfam" id="PF22939">
    <property type="entry name" value="WHD_GPIID"/>
    <property type="match status" value="1"/>
</dbReference>
<dbReference type="OrthoDB" id="2953883at2759"/>
<dbReference type="Gene3D" id="3.40.50.300">
    <property type="entry name" value="P-loop containing nucleotide triphosphate hydrolases"/>
    <property type="match status" value="1"/>
</dbReference>
<dbReference type="InterPro" id="IPR002110">
    <property type="entry name" value="Ankyrin_rpt"/>
</dbReference>
<proteinExistence type="predicted"/>
<dbReference type="SUPFAM" id="SSF48403">
    <property type="entry name" value="Ankyrin repeat"/>
    <property type="match status" value="1"/>
</dbReference>